<dbReference type="GO" id="GO:0005886">
    <property type="term" value="C:plasma membrane"/>
    <property type="evidence" value="ECO:0007669"/>
    <property type="project" value="TreeGrafter"/>
</dbReference>
<protein>
    <submittedName>
        <fullName evidence="6">Cytosine/uracil/thiamine/allantoin permease</fullName>
    </submittedName>
</protein>
<dbReference type="Proteomes" id="UP000466931">
    <property type="component" value="Chromosome"/>
</dbReference>
<evidence type="ECO:0000256" key="2">
    <source>
        <dbReference type="ARBA" id="ARBA00008974"/>
    </source>
</evidence>
<keyword evidence="7" id="KW-1185">Reference proteome</keyword>
<evidence type="ECO:0000313" key="7">
    <source>
        <dbReference type="Proteomes" id="UP000466931"/>
    </source>
</evidence>
<dbReference type="InterPro" id="IPR030191">
    <property type="entry name" value="CodB"/>
</dbReference>
<reference evidence="6" key="2">
    <citation type="submission" date="2020-02" db="EMBL/GenBank/DDBJ databases">
        <authorList>
            <person name="Matsumoto Y."/>
            <person name="Motooka D."/>
            <person name="Nakamura S."/>
        </authorList>
    </citation>
    <scope>NUCLEOTIDE SEQUENCE</scope>
    <source>
        <strain evidence="6">JCM 13671</strain>
    </source>
</reference>
<proteinExistence type="inferred from homology"/>
<dbReference type="Pfam" id="PF02133">
    <property type="entry name" value="Transp_cyt_pur"/>
    <property type="match status" value="1"/>
</dbReference>
<dbReference type="PANTHER" id="PTHR30569:SF0">
    <property type="entry name" value="CYTOSINE PERMEASE"/>
    <property type="match status" value="1"/>
</dbReference>
<dbReference type="RefSeq" id="WP_085154296.1">
    <property type="nucleotide sequence ID" value="NZ_AP022612.1"/>
</dbReference>
<comment type="similarity">
    <text evidence="2">Belongs to the purine-cytosine permease (2.A.39) family.</text>
</comment>
<keyword evidence="4" id="KW-1133">Transmembrane helix</keyword>
<dbReference type="OrthoDB" id="6083029at2"/>
<dbReference type="GO" id="GO:0015209">
    <property type="term" value="F:cytosine transmembrane transporter activity"/>
    <property type="evidence" value="ECO:0007669"/>
    <property type="project" value="InterPro"/>
</dbReference>
<sequence length="464" mass="48235">MTEVALETNRPVHPSERTWGPIAIYGNTASAAIAVWCFMTGGYVAAYVTAGRGSIGIVAGTMIGVFISLLAALPPATRYGLEAVRSTRPTLGVRGSWFTLALVMAILVGWNSVLTIYLGGSGAEALAALGVVGESSAGVLSVVIGLVSCVIVVVMLRNGPATLRLAGPIIAITVLVTAAIMTIFMFVKFGPSMIFSAPAVDPLPDESTNYMIVVELGIAGAVAWWPYIGGLTRNSRSTRTAVIPSVLGLGLSMGAILCVGLFAAVVVPESGGNPTLFMIESGGVALGLVALIFMALSTIGTTMVGVYACALALKQIKSVDRAISWRTATIVSTIPVAVVVAVFADPFMAHYGTFLAFAGVTLGPLCGVQVADYFLLRRQVLDVHGLYDDGARTYWYIAGFNPAGFVAIAAGVVTYLYVLDPVTFTPGTQAFSVMSATVPAFLASGLVYLVLMKALPGLLKNSMR</sequence>
<comment type="subcellular location">
    <subcellularLocation>
        <location evidence="1">Membrane</location>
        <topology evidence="1">Multi-pass membrane protein</topology>
    </subcellularLocation>
</comment>
<name>A0A7I7Y565_9MYCO</name>
<reference evidence="6" key="1">
    <citation type="journal article" date="2019" name="Emerg. Microbes Infect.">
        <title>Comprehensive subspecies identification of 175 nontuberculous mycobacteria species based on 7547 genomic profiles.</title>
        <authorList>
            <person name="Matsumoto Y."/>
            <person name="Kinjo T."/>
            <person name="Motooka D."/>
            <person name="Nabeya D."/>
            <person name="Jung N."/>
            <person name="Uechi K."/>
            <person name="Horii T."/>
            <person name="Iida T."/>
            <person name="Fujita J."/>
            <person name="Nakamura S."/>
        </authorList>
    </citation>
    <scope>NUCLEOTIDE SEQUENCE [LARGE SCALE GENOMIC DNA]</scope>
    <source>
        <strain evidence="6">JCM 13671</strain>
    </source>
</reference>
<keyword evidence="3" id="KW-0812">Transmembrane</keyword>
<evidence type="ECO:0000256" key="4">
    <source>
        <dbReference type="ARBA" id="ARBA00022989"/>
    </source>
</evidence>
<evidence type="ECO:0000256" key="5">
    <source>
        <dbReference type="ARBA" id="ARBA00023136"/>
    </source>
</evidence>
<evidence type="ECO:0000256" key="3">
    <source>
        <dbReference type="ARBA" id="ARBA00022692"/>
    </source>
</evidence>
<dbReference type="PANTHER" id="PTHR30569">
    <property type="entry name" value="CYTOSINE TRANSPORTER CODB"/>
    <property type="match status" value="1"/>
</dbReference>
<organism evidence="6 7">
    <name type="scientific">Mycolicibacterium confluentis</name>
    <dbReference type="NCBI Taxonomy" id="28047"/>
    <lineage>
        <taxon>Bacteria</taxon>
        <taxon>Bacillati</taxon>
        <taxon>Actinomycetota</taxon>
        <taxon>Actinomycetes</taxon>
        <taxon>Mycobacteriales</taxon>
        <taxon>Mycobacteriaceae</taxon>
        <taxon>Mycolicibacterium</taxon>
    </lineage>
</organism>
<dbReference type="InterPro" id="IPR001248">
    <property type="entry name" value="Pur-cyt_permease"/>
</dbReference>
<dbReference type="Gene3D" id="1.10.4160.10">
    <property type="entry name" value="Hydantoin permease"/>
    <property type="match status" value="1"/>
</dbReference>
<evidence type="ECO:0000256" key="1">
    <source>
        <dbReference type="ARBA" id="ARBA00004141"/>
    </source>
</evidence>
<accession>A0A7I7Y565</accession>
<keyword evidence="5" id="KW-0472">Membrane</keyword>
<evidence type="ECO:0000313" key="6">
    <source>
        <dbReference type="EMBL" id="BBZ36760.1"/>
    </source>
</evidence>
<dbReference type="AlphaFoldDB" id="A0A7I7Y565"/>
<gene>
    <name evidence="6" type="ORF">MCNF_53650</name>
</gene>
<dbReference type="EMBL" id="AP022612">
    <property type="protein sequence ID" value="BBZ36760.1"/>
    <property type="molecule type" value="Genomic_DNA"/>
</dbReference>